<keyword evidence="2" id="KW-1185">Reference proteome</keyword>
<accession>A0ABN3CQU9</accession>
<dbReference type="EMBL" id="BAAAQX010000022">
    <property type="protein sequence ID" value="GAA2211822.1"/>
    <property type="molecule type" value="Genomic_DNA"/>
</dbReference>
<sequence length="64" mass="7098">MDEQHEAIEAALTPVREAFGALDDGLTLDELRVAVRKLHTATEQADDDLREIKLAGQPRFSPPE</sequence>
<evidence type="ECO:0000313" key="2">
    <source>
        <dbReference type="Proteomes" id="UP001499843"/>
    </source>
</evidence>
<proteinExistence type="predicted"/>
<name>A0ABN3CQU9_9ACTN</name>
<evidence type="ECO:0000313" key="1">
    <source>
        <dbReference type="EMBL" id="GAA2211822.1"/>
    </source>
</evidence>
<organism evidence="1 2">
    <name type="scientific">Nonomuraea monospora</name>
    <dbReference type="NCBI Taxonomy" id="568818"/>
    <lineage>
        <taxon>Bacteria</taxon>
        <taxon>Bacillati</taxon>
        <taxon>Actinomycetota</taxon>
        <taxon>Actinomycetes</taxon>
        <taxon>Streptosporangiales</taxon>
        <taxon>Streptosporangiaceae</taxon>
        <taxon>Nonomuraea</taxon>
    </lineage>
</organism>
<dbReference type="Proteomes" id="UP001499843">
    <property type="component" value="Unassembled WGS sequence"/>
</dbReference>
<reference evidence="1 2" key="1">
    <citation type="journal article" date="2019" name="Int. J. Syst. Evol. Microbiol.">
        <title>The Global Catalogue of Microorganisms (GCM) 10K type strain sequencing project: providing services to taxonomists for standard genome sequencing and annotation.</title>
        <authorList>
            <consortium name="The Broad Institute Genomics Platform"/>
            <consortium name="The Broad Institute Genome Sequencing Center for Infectious Disease"/>
            <person name="Wu L."/>
            <person name="Ma J."/>
        </authorList>
    </citation>
    <scope>NUCLEOTIDE SEQUENCE [LARGE SCALE GENOMIC DNA]</scope>
    <source>
        <strain evidence="1 2">JCM 16114</strain>
    </source>
</reference>
<gene>
    <name evidence="1" type="ORF">GCM10009850_072820</name>
</gene>
<dbReference type="RefSeq" id="WP_148442664.1">
    <property type="nucleotide sequence ID" value="NZ_BAAAQX010000022.1"/>
</dbReference>
<protein>
    <submittedName>
        <fullName evidence="1">Uncharacterized protein</fullName>
    </submittedName>
</protein>
<comment type="caution">
    <text evidence="1">The sequence shown here is derived from an EMBL/GenBank/DDBJ whole genome shotgun (WGS) entry which is preliminary data.</text>
</comment>